<accession>A0A914RPE8</accession>
<evidence type="ECO:0000313" key="2">
    <source>
        <dbReference type="WBParaSite" id="PEQ_0000817101-mRNA-1"/>
    </source>
</evidence>
<sequence>MEILPSIAEQMRITMELTTQRAAMIGSKTDPYLVTDNCKPRFA</sequence>
<dbReference type="WBParaSite" id="PEQ_0000817101-mRNA-1">
    <property type="protein sequence ID" value="PEQ_0000817101-mRNA-1"/>
    <property type="gene ID" value="PEQ_0000817101"/>
</dbReference>
<evidence type="ECO:0000313" key="1">
    <source>
        <dbReference type="Proteomes" id="UP000887564"/>
    </source>
</evidence>
<keyword evidence="1" id="KW-1185">Reference proteome</keyword>
<reference evidence="2" key="1">
    <citation type="submission" date="2022-11" db="UniProtKB">
        <authorList>
            <consortium name="WormBaseParasite"/>
        </authorList>
    </citation>
    <scope>IDENTIFICATION</scope>
</reference>
<organism evidence="1 2">
    <name type="scientific">Parascaris equorum</name>
    <name type="common">Equine roundworm</name>
    <dbReference type="NCBI Taxonomy" id="6256"/>
    <lineage>
        <taxon>Eukaryota</taxon>
        <taxon>Metazoa</taxon>
        <taxon>Ecdysozoa</taxon>
        <taxon>Nematoda</taxon>
        <taxon>Chromadorea</taxon>
        <taxon>Rhabditida</taxon>
        <taxon>Spirurina</taxon>
        <taxon>Ascaridomorpha</taxon>
        <taxon>Ascaridoidea</taxon>
        <taxon>Ascarididae</taxon>
        <taxon>Parascaris</taxon>
    </lineage>
</organism>
<name>A0A914RPE8_PAREQ</name>
<dbReference type="Proteomes" id="UP000887564">
    <property type="component" value="Unplaced"/>
</dbReference>
<proteinExistence type="predicted"/>
<protein>
    <submittedName>
        <fullName evidence="2">Uncharacterized protein</fullName>
    </submittedName>
</protein>
<dbReference type="AlphaFoldDB" id="A0A914RPE8"/>